<dbReference type="Pfam" id="PF24621">
    <property type="entry name" value="DHQS_C"/>
    <property type="match status" value="1"/>
</dbReference>
<feature type="domain" description="3-dehydroquinate synthase C-terminal" evidence="20">
    <location>
        <begin position="187"/>
        <end position="331"/>
    </location>
</feature>
<proteinExistence type="inferred from homology"/>
<evidence type="ECO:0000256" key="16">
    <source>
        <dbReference type="ARBA" id="ARBA00023239"/>
    </source>
</evidence>
<comment type="cofactor">
    <cofactor evidence="2 18">
        <name>NAD(+)</name>
        <dbReference type="ChEBI" id="CHEBI:57540"/>
    </cofactor>
</comment>
<evidence type="ECO:0000313" key="21">
    <source>
        <dbReference type="EMBL" id="SAM65927.1"/>
    </source>
</evidence>
<evidence type="ECO:0000259" key="20">
    <source>
        <dbReference type="Pfam" id="PF24621"/>
    </source>
</evidence>
<dbReference type="GO" id="GO:0005737">
    <property type="term" value="C:cytoplasm"/>
    <property type="evidence" value="ECO:0007669"/>
    <property type="project" value="UniProtKB-SubCell"/>
</dbReference>
<dbReference type="PANTHER" id="PTHR43622">
    <property type="entry name" value="3-DEHYDROQUINATE SYNTHASE"/>
    <property type="match status" value="1"/>
</dbReference>
<dbReference type="InterPro" id="IPR030963">
    <property type="entry name" value="DHQ_synth_fam"/>
</dbReference>
<keyword evidence="11 18" id="KW-0479">Metal-binding</keyword>
<evidence type="ECO:0000256" key="18">
    <source>
        <dbReference type="HAMAP-Rule" id="MF_00110"/>
    </source>
</evidence>
<keyword evidence="10 18" id="KW-0028">Amino-acid biosynthesis</keyword>
<protein>
    <recommendedName>
        <fullName evidence="8 18">3-dehydroquinate synthase</fullName>
        <shortName evidence="18">DHQS</shortName>
        <ecNumber evidence="7 18">4.2.3.4</ecNumber>
    </recommendedName>
</protein>
<dbReference type="InterPro" id="IPR056179">
    <property type="entry name" value="DHQS_C"/>
</dbReference>
<keyword evidence="16 18" id="KW-0456">Lyase</keyword>
<dbReference type="GO" id="GO:0009073">
    <property type="term" value="P:aromatic amino acid family biosynthetic process"/>
    <property type="evidence" value="ECO:0007669"/>
    <property type="project" value="UniProtKB-KW"/>
</dbReference>
<dbReference type="SUPFAM" id="SSF56796">
    <property type="entry name" value="Dehydroquinate synthase-like"/>
    <property type="match status" value="1"/>
</dbReference>
<dbReference type="NCBIfam" id="TIGR01357">
    <property type="entry name" value="aroB"/>
    <property type="match status" value="1"/>
</dbReference>
<dbReference type="EMBL" id="FKLO01000049">
    <property type="protein sequence ID" value="SAM65927.1"/>
    <property type="molecule type" value="Genomic_DNA"/>
</dbReference>
<evidence type="ECO:0000256" key="14">
    <source>
        <dbReference type="ARBA" id="ARBA00023027"/>
    </source>
</evidence>
<dbReference type="CDD" id="cd08195">
    <property type="entry name" value="DHQS"/>
    <property type="match status" value="1"/>
</dbReference>
<evidence type="ECO:0000256" key="2">
    <source>
        <dbReference type="ARBA" id="ARBA00001911"/>
    </source>
</evidence>
<evidence type="ECO:0000256" key="7">
    <source>
        <dbReference type="ARBA" id="ARBA00013031"/>
    </source>
</evidence>
<feature type="binding site" evidence="18">
    <location>
        <begin position="135"/>
        <end position="136"/>
    </location>
    <ligand>
        <name>NAD(+)</name>
        <dbReference type="ChEBI" id="CHEBI:57540"/>
    </ligand>
</feature>
<keyword evidence="15 18" id="KW-0057">Aromatic amino acid biosynthesis</keyword>
<feature type="binding site" evidence="18">
    <location>
        <position position="253"/>
    </location>
    <ligand>
        <name>Zn(2+)</name>
        <dbReference type="ChEBI" id="CHEBI:29105"/>
    </ligand>
</feature>
<keyword evidence="17 18" id="KW-0170">Cobalt</keyword>
<evidence type="ECO:0000256" key="5">
    <source>
        <dbReference type="ARBA" id="ARBA00004661"/>
    </source>
</evidence>
<name>A0A1C3H4U2_9GAMM</name>
<evidence type="ECO:0000256" key="6">
    <source>
        <dbReference type="ARBA" id="ARBA00005412"/>
    </source>
</evidence>
<evidence type="ECO:0000256" key="17">
    <source>
        <dbReference type="ARBA" id="ARBA00023285"/>
    </source>
</evidence>
<dbReference type="AlphaFoldDB" id="A0A1C3H4U2"/>
<feature type="binding site" evidence="18">
    <location>
        <position position="148"/>
    </location>
    <ligand>
        <name>NAD(+)</name>
        <dbReference type="ChEBI" id="CHEBI:57540"/>
    </ligand>
</feature>
<dbReference type="EC" id="4.2.3.4" evidence="7 18"/>
<keyword evidence="13 18" id="KW-0862">Zinc</keyword>
<dbReference type="Gene3D" id="3.40.50.1970">
    <property type="match status" value="1"/>
</dbReference>
<organism evidence="21 22">
    <name type="scientific">Cardiobacterium hominis</name>
    <dbReference type="NCBI Taxonomy" id="2718"/>
    <lineage>
        <taxon>Bacteria</taxon>
        <taxon>Pseudomonadati</taxon>
        <taxon>Pseudomonadota</taxon>
        <taxon>Gammaproteobacteria</taxon>
        <taxon>Cardiobacteriales</taxon>
        <taxon>Cardiobacteriaceae</taxon>
        <taxon>Cardiobacterium</taxon>
    </lineage>
</organism>
<dbReference type="RefSeq" id="WP_079540784.1">
    <property type="nucleotide sequence ID" value="NZ_CP171111.1"/>
</dbReference>
<comment type="cofactor">
    <cofactor evidence="18">
        <name>Co(2+)</name>
        <dbReference type="ChEBI" id="CHEBI:48828"/>
    </cofactor>
    <cofactor evidence="18">
        <name>Zn(2+)</name>
        <dbReference type="ChEBI" id="CHEBI:29105"/>
    </cofactor>
    <text evidence="18">Binds 1 divalent metal cation per subunit. Can use either Co(2+) or Zn(2+).</text>
</comment>
<feature type="binding site" evidence="18">
    <location>
        <position position="270"/>
    </location>
    <ligand>
        <name>Zn(2+)</name>
        <dbReference type="ChEBI" id="CHEBI:29105"/>
    </ligand>
</feature>
<gene>
    <name evidence="18" type="primary">aroB</name>
    <name evidence="21" type="ORF">CHUV0807_1429</name>
</gene>
<evidence type="ECO:0000256" key="12">
    <source>
        <dbReference type="ARBA" id="ARBA00022741"/>
    </source>
</evidence>
<feature type="binding site" evidence="18">
    <location>
        <position position="157"/>
    </location>
    <ligand>
        <name>NAD(+)</name>
        <dbReference type="ChEBI" id="CHEBI:57540"/>
    </ligand>
</feature>
<dbReference type="Pfam" id="PF01761">
    <property type="entry name" value="DHQ_synthase"/>
    <property type="match status" value="1"/>
</dbReference>
<dbReference type="GO" id="GO:0009423">
    <property type="term" value="P:chorismate biosynthetic process"/>
    <property type="evidence" value="ECO:0007669"/>
    <property type="project" value="UniProtKB-UniRule"/>
</dbReference>
<evidence type="ECO:0000256" key="13">
    <source>
        <dbReference type="ARBA" id="ARBA00022833"/>
    </source>
</evidence>
<keyword evidence="14 18" id="KW-0520">NAD</keyword>
<evidence type="ECO:0000256" key="15">
    <source>
        <dbReference type="ARBA" id="ARBA00023141"/>
    </source>
</evidence>
<accession>A0A1C3H4U2</accession>
<comment type="function">
    <text evidence="3 18">Catalyzes the conversion of 3-deoxy-D-arabino-heptulosonate 7-phosphate (DAHP) to dehydroquinate (DHQ).</text>
</comment>
<evidence type="ECO:0000256" key="4">
    <source>
        <dbReference type="ARBA" id="ARBA00004496"/>
    </source>
</evidence>
<evidence type="ECO:0000256" key="9">
    <source>
        <dbReference type="ARBA" id="ARBA00022490"/>
    </source>
</evidence>
<dbReference type="UniPathway" id="UPA00053">
    <property type="reaction ID" value="UER00085"/>
</dbReference>
<reference evidence="22" key="1">
    <citation type="submission" date="2016-04" db="EMBL/GenBank/DDBJ databases">
        <authorList>
            <person name="Tagini F."/>
        </authorList>
    </citation>
    <scope>NUCLEOTIDE SEQUENCE [LARGE SCALE GENOMIC DNA]</scope>
    <source>
        <strain evidence="22">CHUV0807</strain>
    </source>
</reference>
<evidence type="ECO:0000256" key="1">
    <source>
        <dbReference type="ARBA" id="ARBA00001393"/>
    </source>
</evidence>
<feature type="binding site" evidence="18">
    <location>
        <begin position="77"/>
        <end position="82"/>
    </location>
    <ligand>
        <name>NAD(+)</name>
        <dbReference type="ChEBI" id="CHEBI:57540"/>
    </ligand>
</feature>
<evidence type="ECO:0000256" key="10">
    <source>
        <dbReference type="ARBA" id="ARBA00022605"/>
    </source>
</evidence>
<dbReference type="InterPro" id="IPR030960">
    <property type="entry name" value="DHQS/DOIS_N"/>
</dbReference>
<comment type="caution">
    <text evidence="18">Lacks conserved residue(s) required for the propagation of feature annotation.</text>
</comment>
<dbReference type="PIRSF" id="PIRSF001455">
    <property type="entry name" value="DHQ_synth"/>
    <property type="match status" value="1"/>
</dbReference>
<dbReference type="Gene3D" id="1.20.1090.10">
    <property type="entry name" value="Dehydroquinate synthase-like - alpha domain"/>
    <property type="match status" value="1"/>
</dbReference>
<comment type="catalytic activity">
    <reaction evidence="1 18">
        <text>7-phospho-2-dehydro-3-deoxy-D-arabino-heptonate = 3-dehydroquinate + phosphate</text>
        <dbReference type="Rhea" id="RHEA:21968"/>
        <dbReference type="ChEBI" id="CHEBI:32364"/>
        <dbReference type="ChEBI" id="CHEBI:43474"/>
        <dbReference type="ChEBI" id="CHEBI:58394"/>
        <dbReference type="EC" id="4.2.3.4"/>
    </reaction>
</comment>
<comment type="similarity">
    <text evidence="6 18">Belongs to the sugar phosphate cyclases superfamily. Dehydroquinate synthase family.</text>
</comment>
<comment type="subcellular location">
    <subcellularLocation>
        <location evidence="4 18">Cytoplasm</location>
    </subcellularLocation>
</comment>
<evidence type="ECO:0000256" key="3">
    <source>
        <dbReference type="ARBA" id="ARBA00003485"/>
    </source>
</evidence>
<dbReference type="FunFam" id="3.40.50.1970:FF:000001">
    <property type="entry name" value="3-dehydroquinate synthase"/>
    <property type="match status" value="1"/>
</dbReference>
<evidence type="ECO:0000256" key="11">
    <source>
        <dbReference type="ARBA" id="ARBA00022723"/>
    </source>
</evidence>
<feature type="binding site" evidence="18">
    <location>
        <position position="190"/>
    </location>
    <ligand>
        <name>Zn(2+)</name>
        <dbReference type="ChEBI" id="CHEBI:29105"/>
    </ligand>
</feature>
<dbReference type="PANTHER" id="PTHR43622:SF7">
    <property type="entry name" value="3-DEHYDROQUINATE SYNTHASE, CHLOROPLASTIC"/>
    <property type="match status" value="1"/>
</dbReference>
<dbReference type="InterPro" id="IPR050071">
    <property type="entry name" value="Dehydroquinate_synthase"/>
</dbReference>
<dbReference type="GO" id="GO:0000166">
    <property type="term" value="F:nucleotide binding"/>
    <property type="evidence" value="ECO:0007669"/>
    <property type="project" value="UniProtKB-KW"/>
</dbReference>
<evidence type="ECO:0000256" key="8">
    <source>
        <dbReference type="ARBA" id="ARBA00017684"/>
    </source>
</evidence>
<dbReference type="GO" id="GO:0003856">
    <property type="term" value="F:3-dehydroquinate synthase activity"/>
    <property type="evidence" value="ECO:0007669"/>
    <property type="project" value="UniProtKB-UniRule"/>
</dbReference>
<dbReference type="GO" id="GO:0046872">
    <property type="term" value="F:metal ion binding"/>
    <property type="evidence" value="ECO:0007669"/>
    <property type="project" value="UniProtKB-KW"/>
</dbReference>
<dbReference type="InterPro" id="IPR016037">
    <property type="entry name" value="DHQ_synth_AroB"/>
</dbReference>
<feature type="binding site" evidence="18">
    <location>
        <begin position="175"/>
        <end position="178"/>
    </location>
    <ligand>
        <name>NAD(+)</name>
        <dbReference type="ChEBI" id="CHEBI:57540"/>
    </ligand>
</feature>
<evidence type="ECO:0000313" key="22">
    <source>
        <dbReference type="Proteomes" id="UP000190837"/>
    </source>
</evidence>
<dbReference type="HAMAP" id="MF_00110">
    <property type="entry name" value="DHQ_synthase"/>
    <property type="match status" value="1"/>
</dbReference>
<keyword evidence="9 18" id="KW-0963">Cytoplasm</keyword>
<evidence type="ECO:0000259" key="19">
    <source>
        <dbReference type="Pfam" id="PF01761"/>
    </source>
</evidence>
<feature type="domain" description="3-dehydroquinate synthase N-terminal" evidence="19">
    <location>
        <begin position="73"/>
        <end position="185"/>
    </location>
</feature>
<keyword evidence="12 18" id="KW-0547">Nucleotide-binding</keyword>
<dbReference type="Proteomes" id="UP000190837">
    <property type="component" value="Unassembled WGS sequence"/>
</dbReference>
<dbReference type="GO" id="GO:0008652">
    <property type="term" value="P:amino acid biosynthetic process"/>
    <property type="evidence" value="ECO:0007669"/>
    <property type="project" value="UniProtKB-KW"/>
</dbReference>
<comment type="pathway">
    <text evidence="5 18">Metabolic intermediate biosynthesis; chorismate biosynthesis; chorismate from D-erythrose 4-phosphate and phosphoenolpyruvate: step 2/7.</text>
</comment>
<sequence>MTMKQHNTLNVSLAASPARHYPIHIGHGLLADAALIAACAPQRQICIVSNDAVAAHYLAPLEAALADKNRITVRLPDGETHKTLATWARILDALVEARYDRDCLVIALGGGIVGDIAGFAAASYQRGVACLQIPTTLLAQVDSSVGGKTGVNHPQGKNLIGAFHQPQAVLIDTATLATLPPREFAAGMAEVIKYGLINSPDFFAWLEENRAAISAHDPATLEAMIARCCAAKAAIVAADERESGQRALLNFGHTFGHALEALTAYQRWKHGECVAIGSVIACRLAARLGRISAAEADRAAALFAAFGLPTTVPTDISTDAIRDKMQLDKKTRGGQLRLVLPQRFCDSGIDRDISEADIAAAIAASRE</sequence>